<gene>
    <name evidence="1" type="ORF">GGE60_001179</name>
</gene>
<keyword evidence="2" id="KW-1185">Reference proteome</keyword>
<accession>A0A7W7EKD0</accession>
<evidence type="ECO:0000313" key="2">
    <source>
        <dbReference type="Proteomes" id="UP000543836"/>
    </source>
</evidence>
<dbReference type="AlphaFoldDB" id="A0A7W7EKD0"/>
<reference evidence="1 2" key="1">
    <citation type="submission" date="2020-08" db="EMBL/GenBank/DDBJ databases">
        <title>Genomic Encyclopedia of Type Strains, Phase IV (KMG-V): Genome sequencing to study the core and pangenomes of soil and plant-associated prokaryotes.</title>
        <authorList>
            <person name="Whitman W."/>
        </authorList>
    </citation>
    <scope>NUCLEOTIDE SEQUENCE [LARGE SCALE GENOMIC DNA]</scope>
    <source>
        <strain evidence="1 2">SEMIA 492</strain>
    </source>
</reference>
<dbReference type="EMBL" id="JACIIG010000002">
    <property type="protein sequence ID" value="MBB4567078.1"/>
    <property type="molecule type" value="Genomic_DNA"/>
</dbReference>
<sequence>MVYDWTGQRTRRLKMLRAASIAVLLLLLIAVPAVLLRYNLIHYPY</sequence>
<dbReference type="Proteomes" id="UP000543836">
    <property type="component" value="Unassembled WGS sequence"/>
</dbReference>
<evidence type="ECO:0000313" key="1">
    <source>
        <dbReference type="EMBL" id="MBB4567078.1"/>
    </source>
</evidence>
<organism evidence="1 2">
    <name type="scientific">Rhizobium leucaenae</name>
    <dbReference type="NCBI Taxonomy" id="29450"/>
    <lineage>
        <taxon>Bacteria</taxon>
        <taxon>Pseudomonadati</taxon>
        <taxon>Pseudomonadota</taxon>
        <taxon>Alphaproteobacteria</taxon>
        <taxon>Hyphomicrobiales</taxon>
        <taxon>Rhizobiaceae</taxon>
        <taxon>Rhizobium/Agrobacterium group</taxon>
        <taxon>Rhizobium</taxon>
    </lineage>
</organism>
<proteinExistence type="predicted"/>
<comment type="caution">
    <text evidence="1">The sequence shown here is derived from an EMBL/GenBank/DDBJ whole genome shotgun (WGS) entry which is preliminary data.</text>
</comment>
<protein>
    <submittedName>
        <fullName evidence="1">Uncharacterized protein</fullName>
    </submittedName>
</protein>
<name>A0A7W7EKD0_9HYPH</name>